<dbReference type="AlphaFoldDB" id="A0A5D3YLF2"/>
<gene>
    <name evidence="1" type="ORF">LX73_1222</name>
</gene>
<dbReference type="Proteomes" id="UP000324595">
    <property type="component" value="Unassembled WGS sequence"/>
</dbReference>
<evidence type="ECO:0008006" key="3">
    <source>
        <dbReference type="Google" id="ProtNLM"/>
    </source>
</evidence>
<proteinExistence type="predicted"/>
<protein>
    <recommendedName>
        <fullName evidence="3">Helix-turn-helix domain-containing protein</fullName>
    </recommendedName>
</protein>
<accession>A0A5D3YLF2</accession>
<name>A0A5D3YLF2_9BACT</name>
<reference evidence="1 2" key="1">
    <citation type="submission" date="2019-07" db="EMBL/GenBank/DDBJ databases">
        <title>Genomic Encyclopedia of Archaeal and Bacterial Type Strains, Phase II (KMG-II): from individual species to whole genera.</title>
        <authorList>
            <person name="Goeker M."/>
        </authorList>
    </citation>
    <scope>NUCLEOTIDE SEQUENCE [LARGE SCALE GENOMIC DNA]</scope>
    <source>
        <strain evidence="1 2">DSM 21935</strain>
    </source>
</reference>
<evidence type="ECO:0000313" key="2">
    <source>
        <dbReference type="Proteomes" id="UP000324595"/>
    </source>
</evidence>
<organism evidence="1 2">
    <name type="scientific">Fodinibius salinus</name>
    <dbReference type="NCBI Taxonomy" id="860790"/>
    <lineage>
        <taxon>Bacteria</taxon>
        <taxon>Pseudomonadati</taxon>
        <taxon>Balneolota</taxon>
        <taxon>Balneolia</taxon>
        <taxon>Balneolales</taxon>
        <taxon>Balneolaceae</taxon>
        <taxon>Fodinibius</taxon>
    </lineage>
</organism>
<keyword evidence="2" id="KW-1185">Reference proteome</keyword>
<comment type="caution">
    <text evidence="1">The sequence shown here is derived from an EMBL/GenBank/DDBJ whole genome shotgun (WGS) entry which is preliminary data.</text>
</comment>
<dbReference type="RefSeq" id="WP_148898580.1">
    <property type="nucleotide sequence ID" value="NZ_VNHY01000002.1"/>
</dbReference>
<dbReference type="EMBL" id="VNHY01000002">
    <property type="protein sequence ID" value="TYP93517.1"/>
    <property type="molecule type" value="Genomic_DNA"/>
</dbReference>
<sequence length="93" mass="10790">MNSQDPKENLMATIAILDAKLDTILNKLNAEPDKSKFMTAKEVEALIGLHHRSILNRSNLPPKDKNFVPFHQFGTRRKYFERKVIEKIFLPKV</sequence>
<evidence type="ECO:0000313" key="1">
    <source>
        <dbReference type="EMBL" id="TYP93517.1"/>
    </source>
</evidence>
<dbReference type="OrthoDB" id="1524888at2"/>